<comment type="caution">
    <text evidence="1">The sequence shown here is derived from an EMBL/GenBank/DDBJ whole genome shotgun (WGS) entry which is preliminary data.</text>
</comment>
<gene>
    <name evidence="1" type="ORF">MUBE_12030</name>
</gene>
<accession>A0A3E1HE80</accession>
<proteinExistence type="predicted"/>
<dbReference type="Proteomes" id="UP000258522">
    <property type="component" value="Unassembled WGS sequence"/>
</dbReference>
<dbReference type="RefSeq" id="WP_116540703.1">
    <property type="nucleotide sequence ID" value="NZ_QAYL01000024.1"/>
</dbReference>
<sequence>MASWATRATRRTKKRDSLHAVHGNGYLSSQTVPRHRVWGRFYELKLLLDDMIGSSGDRFFDHDTLTYSVAFNVAWLTA</sequence>
<dbReference type="AlphaFoldDB" id="A0A3E1HE80"/>
<keyword evidence="2" id="KW-1185">Reference proteome</keyword>
<reference evidence="1 2" key="1">
    <citation type="submission" date="2018-07" db="EMBL/GenBank/DDBJ databases">
        <title>Whole genome sequence of Mycobacterium uberis.</title>
        <authorList>
            <person name="Benjak A."/>
        </authorList>
    </citation>
    <scope>NUCLEOTIDE SEQUENCE [LARGE SCALE GENOMIC DNA]</scope>
    <source>
        <strain evidence="1 2">Jura</strain>
    </source>
</reference>
<evidence type="ECO:0000313" key="1">
    <source>
        <dbReference type="EMBL" id="RFD24760.1"/>
    </source>
</evidence>
<name>A0A3E1HE80_9MYCO</name>
<organism evidence="1 2">
    <name type="scientific">Mycobacterium uberis</name>
    <dbReference type="NCBI Taxonomy" id="2162698"/>
    <lineage>
        <taxon>Bacteria</taxon>
        <taxon>Bacillati</taxon>
        <taxon>Actinomycetota</taxon>
        <taxon>Actinomycetes</taxon>
        <taxon>Mycobacteriales</taxon>
        <taxon>Mycobacteriaceae</taxon>
        <taxon>Mycobacterium</taxon>
    </lineage>
</organism>
<dbReference type="EMBL" id="QAYL01000024">
    <property type="protein sequence ID" value="RFD24760.1"/>
    <property type="molecule type" value="Genomic_DNA"/>
</dbReference>
<evidence type="ECO:0000313" key="2">
    <source>
        <dbReference type="Proteomes" id="UP000258522"/>
    </source>
</evidence>
<protein>
    <submittedName>
        <fullName evidence="1">Uncharacterized protein</fullName>
    </submittedName>
</protein>